<dbReference type="InterPro" id="IPR039425">
    <property type="entry name" value="RNA_pol_sigma-70-like"/>
</dbReference>
<dbReference type="RefSeq" id="WP_200279173.1">
    <property type="nucleotide sequence ID" value="NZ_JAENII010000007.1"/>
</dbReference>
<evidence type="ECO:0000256" key="1">
    <source>
        <dbReference type="ARBA" id="ARBA00010641"/>
    </source>
</evidence>
<evidence type="ECO:0000313" key="8">
    <source>
        <dbReference type="Proteomes" id="UP000658278"/>
    </source>
</evidence>
<dbReference type="InterPro" id="IPR013324">
    <property type="entry name" value="RNA_pol_sigma_r3/r4-like"/>
</dbReference>
<protein>
    <submittedName>
        <fullName evidence="7">RNA polymerase sigma factor</fullName>
    </submittedName>
</protein>
<evidence type="ECO:0000256" key="4">
    <source>
        <dbReference type="ARBA" id="ARBA00023163"/>
    </source>
</evidence>
<reference evidence="7" key="1">
    <citation type="submission" date="2021-01" db="EMBL/GenBank/DDBJ databases">
        <title>Modified the classification status of verrucomicrobia.</title>
        <authorList>
            <person name="Feng X."/>
        </authorList>
    </citation>
    <scope>NUCLEOTIDE SEQUENCE</scope>
    <source>
        <strain evidence="7">KCTC 22201</strain>
    </source>
</reference>
<name>A0A934RD88_9BACT</name>
<dbReference type="EMBL" id="JAENII010000007">
    <property type="protein sequence ID" value="MBK1827578.1"/>
    <property type="molecule type" value="Genomic_DNA"/>
</dbReference>
<accession>A0A934RD88</accession>
<dbReference type="InterPro" id="IPR013325">
    <property type="entry name" value="RNA_pol_sigma_r2"/>
</dbReference>
<dbReference type="Pfam" id="PF04542">
    <property type="entry name" value="Sigma70_r2"/>
    <property type="match status" value="1"/>
</dbReference>
<dbReference type="Gene3D" id="1.10.10.10">
    <property type="entry name" value="Winged helix-like DNA-binding domain superfamily/Winged helix DNA-binding domain"/>
    <property type="match status" value="1"/>
</dbReference>
<dbReference type="Gene3D" id="1.10.1740.10">
    <property type="match status" value="1"/>
</dbReference>
<keyword evidence="4" id="KW-0804">Transcription</keyword>
<sequence length="200" mass="22207">MNSSQPIDAGAALPEQTDVDAVEDHRLVALAQGGCPDAYRSLVERHQQRLYRFCYRYLRNEDEAIEASQDAFVRAHAALPRFRPKAKVSTWLYQIALNLCRDRARKAGRLSIAQSTEVAEATCRASTPDEAAMLGADLAKLDRGLAALSEKSRSVLVMSCLDGMSHGECAEVLKCSERAVEGRLYRARHELAAWWARDEG</sequence>
<dbReference type="Pfam" id="PF08281">
    <property type="entry name" value="Sigma70_r4_2"/>
    <property type="match status" value="1"/>
</dbReference>
<evidence type="ECO:0000259" key="6">
    <source>
        <dbReference type="Pfam" id="PF08281"/>
    </source>
</evidence>
<feature type="domain" description="RNA polymerase sigma factor 70 region 4 type 2" evidence="6">
    <location>
        <begin position="140"/>
        <end position="189"/>
    </location>
</feature>
<feature type="domain" description="RNA polymerase sigma-70 region 2" evidence="5">
    <location>
        <begin position="42"/>
        <end position="109"/>
    </location>
</feature>
<evidence type="ECO:0000259" key="5">
    <source>
        <dbReference type="Pfam" id="PF04542"/>
    </source>
</evidence>
<dbReference type="GO" id="GO:0003677">
    <property type="term" value="F:DNA binding"/>
    <property type="evidence" value="ECO:0007669"/>
    <property type="project" value="InterPro"/>
</dbReference>
<dbReference type="PANTHER" id="PTHR43133">
    <property type="entry name" value="RNA POLYMERASE ECF-TYPE SIGMA FACTO"/>
    <property type="match status" value="1"/>
</dbReference>
<evidence type="ECO:0000256" key="2">
    <source>
        <dbReference type="ARBA" id="ARBA00023015"/>
    </source>
</evidence>
<dbReference type="InterPro" id="IPR014284">
    <property type="entry name" value="RNA_pol_sigma-70_dom"/>
</dbReference>
<dbReference type="GO" id="GO:0016987">
    <property type="term" value="F:sigma factor activity"/>
    <property type="evidence" value="ECO:0007669"/>
    <property type="project" value="UniProtKB-KW"/>
</dbReference>
<organism evidence="7 8">
    <name type="scientific">Haloferula rosea</name>
    <dbReference type="NCBI Taxonomy" id="490093"/>
    <lineage>
        <taxon>Bacteria</taxon>
        <taxon>Pseudomonadati</taxon>
        <taxon>Verrucomicrobiota</taxon>
        <taxon>Verrucomicrobiia</taxon>
        <taxon>Verrucomicrobiales</taxon>
        <taxon>Verrucomicrobiaceae</taxon>
        <taxon>Haloferula</taxon>
    </lineage>
</organism>
<comment type="similarity">
    <text evidence="1">Belongs to the sigma-70 factor family. ECF subfamily.</text>
</comment>
<dbReference type="InterPro" id="IPR007627">
    <property type="entry name" value="RNA_pol_sigma70_r2"/>
</dbReference>
<keyword evidence="3" id="KW-0731">Sigma factor</keyword>
<keyword evidence="2" id="KW-0805">Transcription regulation</keyword>
<dbReference type="InterPro" id="IPR013249">
    <property type="entry name" value="RNA_pol_sigma70_r4_t2"/>
</dbReference>
<comment type="caution">
    <text evidence="7">The sequence shown here is derived from an EMBL/GenBank/DDBJ whole genome shotgun (WGS) entry which is preliminary data.</text>
</comment>
<proteinExistence type="inferred from homology"/>
<dbReference type="Proteomes" id="UP000658278">
    <property type="component" value="Unassembled WGS sequence"/>
</dbReference>
<dbReference type="PANTHER" id="PTHR43133:SF51">
    <property type="entry name" value="RNA POLYMERASE SIGMA FACTOR"/>
    <property type="match status" value="1"/>
</dbReference>
<evidence type="ECO:0000256" key="3">
    <source>
        <dbReference type="ARBA" id="ARBA00023082"/>
    </source>
</evidence>
<dbReference type="SUPFAM" id="SSF88946">
    <property type="entry name" value="Sigma2 domain of RNA polymerase sigma factors"/>
    <property type="match status" value="1"/>
</dbReference>
<dbReference type="GO" id="GO:0006352">
    <property type="term" value="P:DNA-templated transcription initiation"/>
    <property type="evidence" value="ECO:0007669"/>
    <property type="project" value="InterPro"/>
</dbReference>
<gene>
    <name evidence="7" type="ORF">JIN81_11150</name>
</gene>
<dbReference type="SUPFAM" id="SSF88659">
    <property type="entry name" value="Sigma3 and sigma4 domains of RNA polymerase sigma factors"/>
    <property type="match status" value="1"/>
</dbReference>
<keyword evidence="8" id="KW-1185">Reference proteome</keyword>
<dbReference type="NCBIfam" id="TIGR02937">
    <property type="entry name" value="sigma70-ECF"/>
    <property type="match status" value="1"/>
</dbReference>
<evidence type="ECO:0000313" key="7">
    <source>
        <dbReference type="EMBL" id="MBK1827578.1"/>
    </source>
</evidence>
<dbReference type="AlphaFoldDB" id="A0A934RD88"/>
<dbReference type="InterPro" id="IPR036388">
    <property type="entry name" value="WH-like_DNA-bd_sf"/>
</dbReference>